<reference evidence="21 22" key="1">
    <citation type="journal article" date="2020" name="bioRxiv">
        <title>Sequence and annotation of 42 cannabis genomes reveals extensive copy number variation in cannabinoid synthesis and pathogen resistance genes.</title>
        <authorList>
            <person name="Mckernan K.J."/>
            <person name="Helbert Y."/>
            <person name="Kane L.T."/>
            <person name="Ebling H."/>
            <person name="Zhang L."/>
            <person name="Liu B."/>
            <person name="Eaton Z."/>
            <person name="Mclaughlin S."/>
            <person name="Kingan S."/>
            <person name="Baybayan P."/>
            <person name="Concepcion G."/>
            <person name="Jordan M."/>
            <person name="Riva A."/>
            <person name="Barbazuk W."/>
            <person name="Harkins T."/>
        </authorList>
    </citation>
    <scope>NUCLEOTIDE SEQUENCE [LARGE SCALE GENOMIC DNA]</scope>
    <source>
        <strain evidence="22">cv. Jamaican Lion 4</strain>
        <tissue evidence="21">Leaf</tissue>
    </source>
</reference>
<evidence type="ECO:0000256" key="7">
    <source>
        <dbReference type="ARBA" id="ARBA00022640"/>
    </source>
</evidence>
<evidence type="ECO:0000256" key="10">
    <source>
        <dbReference type="ARBA" id="ARBA00022842"/>
    </source>
</evidence>
<keyword evidence="10" id="KW-0460">Magnesium</keyword>
<evidence type="ECO:0000256" key="2">
    <source>
        <dbReference type="ARBA" id="ARBA00008204"/>
    </source>
</evidence>
<keyword evidence="17" id="KW-0793">Thylakoid</keyword>
<keyword evidence="19" id="KW-0604">Photosystem II</keyword>
<dbReference type="InterPro" id="IPR000484">
    <property type="entry name" value="Photo_RC_L/M"/>
</dbReference>
<dbReference type="Pfam" id="PF00124">
    <property type="entry name" value="Photo_RC"/>
    <property type="match status" value="1"/>
</dbReference>
<evidence type="ECO:0000256" key="11">
    <source>
        <dbReference type="ARBA" id="ARBA00022982"/>
    </source>
</evidence>
<comment type="subcellular location">
    <subcellularLocation>
        <location evidence="1">Membrane</location>
        <topology evidence="1">Multi-pass membrane protein</topology>
    </subcellularLocation>
</comment>
<accession>A0A7J6HZV7</accession>
<evidence type="ECO:0000313" key="22">
    <source>
        <dbReference type="Proteomes" id="UP000583929"/>
    </source>
</evidence>
<evidence type="ECO:0000313" key="21">
    <source>
        <dbReference type="EMBL" id="KAF4400832.1"/>
    </source>
</evidence>
<keyword evidence="14" id="KW-0157">Chromophore</keyword>
<evidence type="ECO:0000256" key="6">
    <source>
        <dbReference type="ARBA" id="ARBA00022553"/>
    </source>
</evidence>
<gene>
    <name evidence="21" type="ORF">G4B88_004375</name>
</gene>
<dbReference type="GO" id="GO:0009523">
    <property type="term" value="C:photosystem II"/>
    <property type="evidence" value="ECO:0007669"/>
    <property type="project" value="UniProtKB-KW"/>
</dbReference>
<dbReference type="GO" id="GO:0009535">
    <property type="term" value="C:chloroplast thylakoid membrane"/>
    <property type="evidence" value="ECO:0007669"/>
    <property type="project" value="TreeGrafter"/>
</dbReference>
<evidence type="ECO:0000256" key="3">
    <source>
        <dbReference type="ARBA" id="ARBA00022448"/>
    </source>
</evidence>
<dbReference type="GO" id="GO:0009772">
    <property type="term" value="P:photosynthetic electron transport in photosystem II"/>
    <property type="evidence" value="ECO:0007669"/>
    <property type="project" value="InterPro"/>
</dbReference>
<dbReference type="Proteomes" id="UP000583929">
    <property type="component" value="Unassembled WGS sequence"/>
</dbReference>
<evidence type="ECO:0000256" key="16">
    <source>
        <dbReference type="ARBA" id="ARBA00023004"/>
    </source>
</evidence>
<organism evidence="21 22">
    <name type="scientific">Cannabis sativa</name>
    <name type="common">Hemp</name>
    <name type="synonym">Marijuana</name>
    <dbReference type="NCBI Taxonomy" id="3483"/>
    <lineage>
        <taxon>Eukaryota</taxon>
        <taxon>Viridiplantae</taxon>
        <taxon>Streptophyta</taxon>
        <taxon>Embryophyta</taxon>
        <taxon>Tracheophyta</taxon>
        <taxon>Spermatophyta</taxon>
        <taxon>Magnoliopsida</taxon>
        <taxon>eudicotyledons</taxon>
        <taxon>Gunneridae</taxon>
        <taxon>Pentapetalae</taxon>
        <taxon>rosids</taxon>
        <taxon>fabids</taxon>
        <taxon>Rosales</taxon>
        <taxon>Cannabaceae</taxon>
        <taxon>Cannabis</taxon>
    </lineage>
</organism>
<keyword evidence="3" id="KW-0813">Transport</keyword>
<dbReference type="EMBL" id="JAATIQ010000014">
    <property type="protein sequence ID" value="KAF4400832.1"/>
    <property type="molecule type" value="Genomic_DNA"/>
</dbReference>
<dbReference type="SUPFAM" id="SSF81483">
    <property type="entry name" value="Bacterial photosystem II reaction centre, L and M subunits"/>
    <property type="match status" value="1"/>
</dbReference>
<dbReference type="PANTHER" id="PTHR33149:SF12">
    <property type="entry name" value="PHOTOSYSTEM II D2 PROTEIN"/>
    <property type="match status" value="1"/>
</dbReference>
<keyword evidence="18 20" id="KW-0472">Membrane</keyword>
<evidence type="ECO:0000256" key="1">
    <source>
        <dbReference type="ARBA" id="ARBA00004141"/>
    </source>
</evidence>
<comment type="caution">
    <text evidence="21">The sequence shown here is derived from an EMBL/GenBank/DDBJ whole genome shotgun (WGS) entry which is preliminary data.</text>
</comment>
<evidence type="ECO:0000256" key="5">
    <source>
        <dbReference type="ARBA" id="ARBA00022531"/>
    </source>
</evidence>
<keyword evidence="4" id="KW-0148">Chlorophyll</keyword>
<evidence type="ECO:0000256" key="19">
    <source>
        <dbReference type="ARBA" id="ARBA00023276"/>
    </source>
</evidence>
<keyword evidence="13" id="KW-0007">Acetylation</keyword>
<evidence type="ECO:0000256" key="15">
    <source>
        <dbReference type="ARBA" id="ARBA00023002"/>
    </source>
</evidence>
<evidence type="ECO:0000256" key="4">
    <source>
        <dbReference type="ARBA" id="ARBA00022494"/>
    </source>
</evidence>
<sequence length="100" mass="11079">MKIAPTLMHKLILILQSHSLSGWFFAPSFGVAAIFRFILFFQGFHSWTLNPFHMMGVAKVLGAALLCAIHGATVENTLFEDGDGANTFRAFNPTQAEETY</sequence>
<name>A0A7J6HZV7_CANSA</name>
<feature type="transmembrane region" description="Helical" evidence="20">
    <location>
        <begin position="52"/>
        <end position="72"/>
    </location>
</feature>
<keyword evidence="7" id="KW-0934">Plastid</keyword>
<evidence type="ECO:0000256" key="9">
    <source>
        <dbReference type="ARBA" id="ARBA00022723"/>
    </source>
</evidence>
<dbReference type="GO" id="GO:0016491">
    <property type="term" value="F:oxidoreductase activity"/>
    <property type="evidence" value="ECO:0007669"/>
    <property type="project" value="UniProtKB-KW"/>
</dbReference>
<evidence type="ECO:0000256" key="14">
    <source>
        <dbReference type="ARBA" id="ARBA00022991"/>
    </source>
</evidence>
<dbReference type="AlphaFoldDB" id="A0A7J6HZV7"/>
<dbReference type="Gene3D" id="1.20.85.10">
    <property type="entry name" value="Photosystem II protein D1-like"/>
    <property type="match status" value="1"/>
</dbReference>
<dbReference type="GO" id="GO:0016168">
    <property type="term" value="F:chlorophyll binding"/>
    <property type="evidence" value="ECO:0007669"/>
    <property type="project" value="UniProtKB-KW"/>
</dbReference>
<keyword evidence="16" id="KW-0408">Iron</keyword>
<evidence type="ECO:0000256" key="12">
    <source>
        <dbReference type="ARBA" id="ARBA00022989"/>
    </source>
</evidence>
<protein>
    <submittedName>
        <fullName evidence="21">Uncharacterized protein</fullName>
    </submittedName>
</protein>
<evidence type="ECO:0000256" key="17">
    <source>
        <dbReference type="ARBA" id="ARBA00023078"/>
    </source>
</evidence>
<evidence type="ECO:0000256" key="13">
    <source>
        <dbReference type="ARBA" id="ARBA00022990"/>
    </source>
</evidence>
<comment type="similarity">
    <text evidence="2">Belongs to the reaction center PufL/M/PsbA/D family.</text>
</comment>
<keyword evidence="15" id="KW-0560">Oxidoreductase</keyword>
<keyword evidence="6" id="KW-0597">Phosphoprotein</keyword>
<evidence type="ECO:0000256" key="8">
    <source>
        <dbReference type="ARBA" id="ARBA00022692"/>
    </source>
</evidence>
<keyword evidence="5" id="KW-0602">Photosynthesis</keyword>
<keyword evidence="11" id="KW-0249">Electron transport</keyword>
<keyword evidence="8 20" id="KW-0812">Transmembrane</keyword>
<feature type="transmembrane region" description="Helical" evidence="20">
    <location>
        <begin position="20"/>
        <end position="40"/>
    </location>
</feature>
<dbReference type="GO" id="GO:0046872">
    <property type="term" value="F:metal ion binding"/>
    <property type="evidence" value="ECO:0007669"/>
    <property type="project" value="UniProtKB-KW"/>
</dbReference>
<keyword evidence="22" id="KW-1185">Reference proteome</keyword>
<keyword evidence="12 20" id="KW-1133">Transmembrane helix</keyword>
<evidence type="ECO:0000256" key="20">
    <source>
        <dbReference type="SAM" id="Phobius"/>
    </source>
</evidence>
<dbReference type="PANTHER" id="PTHR33149">
    <property type="entry name" value="PHOTOSYSTEM II PROTEIN D1"/>
    <property type="match status" value="1"/>
</dbReference>
<keyword evidence="9" id="KW-0479">Metal-binding</keyword>
<dbReference type="InterPro" id="IPR036854">
    <property type="entry name" value="Photo_II_D1/D2_sf"/>
</dbReference>
<dbReference type="InterPro" id="IPR055266">
    <property type="entry name" value="D1/D2"/>
</dbReference>
<evidence type="ECO:0000256" key="18">
    <source>
        <dbReference type="ARBA" id="ARBA00023136"/>
    </source>
</evidence>
<proteinExistence type="inferred from homology"/>